<evidence type="ECO:0000313" key="1">
    <source>
        <dbReference type="EMBL" id="OQV20017.1"/>
    </source>
</evidence>
<sequence>MTLLLGFTRATANDSQIPHPKCRNVVNNDGGQAIATLECMAQLERYVIPDSFNISRIRLSINHLNITYGTLRNEEGTSIPIIPSLRSVRLERFNTLDTSPRFPMGRFFKYVKAHLTTIIMVSVKLLHFEREDLAGFLRLESLQLKGVRISILDKFMFQSFVPAGSPSMLSDLQISSGRIMSMDWDFLKPIAASLKVLAADLKGRILALGALNWSSRVILDELKKSFSVFQRTISNFNKNHNNSIEIQAISG</sequence>
<reference evidence="2" key="1">
    <citation type="submission" date="2017-01" db="EMBL/GenBank/DDBJ databases">
        <title>Comparative genomics of anhydrobiosis in the tardigrade Hypsibius dujardini.</title>
        <authorList>
            <person name="Yoshida Y."/>
            <person name="Koutsovoulos G."/>
            <person name="Laetsch D."/>
            <person name="Stevens L."/>
            <person name="Kumar S."/>
            <person name="Horikawa D."/>
            <person name="Ishino K."/>
            <person name="Komine S."/>
            <person name="Tomita M."/>
            <person name="Blaxter M."/>
            <person name="Arakawa K."/>
        </authorList>
    </citation>
    <scope>NUCLEOTIDE SEQUENCE [LARGE SCALE GENOMIC DNA]</scope>
    <source>
        <strain evidence="2">Z151</strain>
    </source>
</reference>
<protein>
    <recommendedName>
        <fullName evidence="3">LRRNT domain-containing protein</fullName>
    </recommendedName>
</protein>
<organism evidence="1 2">
    <name type="scientific">Hypsibius exemplaris</name>
    <name type="common">Freshwater tardigrade</name>
    <dbReference type="NCBI Taxonomy" id="2072580"/>
    <lineage>
        <taxon>Eukaryota</taxon>
        <taxon>Metazoa</taxon>
        <taxon>Ecdysozoa</taxon>
        <taxon>Tardigrada</taxon>
        <taxon>Eutardigrada</taxon>
        <taxon>Parachela</taxon>
        <taxon>Hypsibioidea</taxon>
        <taxon>Hypsibiidae</taxon>
        <taxon>Hypsibius</taxon>
    </lineage>
</organism>
<evidence type="ECO:0000313" key="2">
    <source>
        <dbReference type="Proteomes" id="UP000192578"/>
    </source>
</evidence>
<dbReference type="EMBL" id="MTYJ01000034">
    <property type="protein sequence ID" value="OQV20017.1"/>
    <property type="molecule type" value="Genomic_DNA"/>
</dbReference>
<dbReference type="AlphaFoldDB" id="A0A1W0WXS4"/>
<dbReference type="OrthoDB" id="676979at2759"/>
<evidence type="ECO:0008006" key="3">
    <source>
        <dbReference type="Google" id="ProtNLM"/>
    </source>
</evidence>
<dbReference type="Proteomes" id="UP000192578">
    <property type="component" value="Unassembled WGS sequence"/>
</dbReference>
<name>A0A1W0WXS4_HYPEX</name>
<accession>A0A1W0WXS4</accession>
<proteinExistence type="predicted"/>
<keyword evidence="2" id="KW-1185">Reference proteome</keyword>
<comment type="caution">
    <text evidence="1">The sequence shown here is derived from an EMBL/GenBank/DDBJ whole genome shotgun (WGS) entry which is preliminary data.</text>
</comment>
<gene>
    <name evidence="1" type="ORF">BV898_06021</name>
</gene>